<sequence length="78" mass="8703">MVNVLNVDVGVNDYYGQTPLHLAVESRSMEIIKLLNEFGSRAELAGGGYQITIEIWSRCEHHKQWQNGVAASCGKQKI</sequence>
<keyword evidence="1" id="KW-0040">ANK repeat</keyword>
<dbReference type="PROSITE" id="PS50297">
    <property type="entry name" value="ANK_REP_REGION"/>
    <property type="match status" value="1"/>
</dbReference>
<dbReference type="AlphaFoldDB" id="A0A433Q5T2"/>
<dbReference type="Gene3D" id="1.25.40.20">
    <property type="entry name" value="Ankyrin repeat-containing domain"/>
    <property type="match status" value="1"/>
</dbReference>
<evidence type="ECO:0000313" key="2">
    <source>
        <dbReference type="EMBL" id="RUS25128.1"/>
    </source>
</evidence>
<dbReference type="Proteomes" id="UP000274822">
    <property type="component" value="Unassembled WGS sequence"/>
</dbReference>
<organism evidence="2 3">
    <name type="scientific">Jimgerdemannia flammicorona</name>
    <dbReference type="NCBI Taxonomy" id="994334"/>
    <lineage>
        <taxon>Eukaryota</taxon>
        <taxon>Fungi</taxon>
        <taxon>Fungi incertae sedis</taxon>
        <taxon>Mucoromycota</taxon>
        <taxon>Mucoromycotina</taxon>
        <taxon>Endogonomycetes</taxon>
        <taxon>Endogonales</taxon>
        <taxon>Endogonaceae</taxon>
        <taxon>Jimgerdemannia</taxon>
    </lineage>
</organism>
<comment type="caution">
    <text evidence="2">The sequence shown here is derived from an EMBL/GenBank/DDBJ whole genome shotgun (WGS) entry which is preliminary data.</text>
</comment>
<dbReference type="InterPro" id="IPR002110">
    <property type="entry name" value="Ankyrin_rpt"/>
</dbReference>
<proteinExistence type="predicted"/>
<dbReference type="SUPFAM" id="SSF48403">
    <property type="entry name" value="Ankyrin repeat"/>
    <property type="match status" value="1"/>
</dbReference>
<name>A0A433Q5T2_9FUNG</name>
<gene>
    <name evidence="2" type="ORF">BC938DRAFT_472590</name>
</gene>
<evidence type="ECO:0000256" key="1">
    <source>
        <dbReference type="PROSITE-ProRule" id="PRU00023"/>
    </source>
</evidence>
<dbReference type="EMBL" id="RBNJ01013834">
    <property type="protein sequence ID" value="RUS25128.1"/>
    <property type="molecule type" value="Genomic_DNA"/>
</dbReference>
<keyword evidence="3" id="KW-1185">Reference proteome</keyword>
<feature type="repeat" description="ANK" evidence="1">
    <location>
        <begin position="15"/>
        <end position="47"/>
    </location>
</feature>
<protein>
    <submittedName>
        <fullName evidence="2">Uncharacterized protein</fullName>
    </submittedName>
</protein>
<evidence type="ECO:0000313" key="3">
    <source>
        <dbReference type="Proteomes" id="UP000274822"/>
    </source>
</evidence>
<reference evidence="2 3" key="1">
    <citation type="journal article" date="2018" name="New Phytol.">
        <title>Phylogenomics of Endogonaceae and evolution of mycorrhizas within Mucoromycota.</title>
        <authorList>
            <person name="Chang Y."/>
            <person name="Desiro A."/>
            <person name="Na H."/>
            <person name="Sandor L."/>
            <person name="Lipzen A."/>
            <person name="Clum A."/>
            <person name="Barry K."/>
            <person name="Grigoriev I.V."/>
            <person name="Martin F.M."/>
            <person name="Stajich J.E."/>
            <person name="Smith M.E."/>
            <person name="Bonito G."/>
            <person name="Spatafora J.W."/>
        </authorList>
    </citation>
    <scope>NUCLEOTIDE SEQUENCE [LARGE SCALE GENOMIC DNA]</scope>
    <source>
        <strain evidence="2 3">AD002</strain>
    </source>
</reference>
<accession>A0A433Q5T2</accession>
<dbReference type="Pfam" id="PF13606">
    <property type="entry name" value="Ank_3"/>
    <property type="match status" value="1"/>
</dbReference>
<dbReference type="InterPro" id="IPR036770">
    <property type="entry name" value="Ankyrin_rpt-contain_sf"/>
</dbReference>
<dbReference type="PROSITE" id="PS50088">
    <property type="entry name" value="ANK_REPEAT"/>
    <property type="match status" value="1"/>
</dbReference>